<proteinExistence type="predicted"/>
<keyword evidence="2" id="KW-1185">Reference proteome</keyword>
<protein>
    <submittedName>
        <fullName evidence="1">Uncharacterized protein</fullName>
    </submittedName>
</protein>
<dbReference type="Proteomes" id="UP000224460">
    <property type="component" value="Unassembled WGS sequence"/>
</dbReference>
<gene>
    <name evidence="1" type="ORF">CS063_03280</name>
</gene>
<organism evidence="1 2">
    <name type="scientific">Sporanaerobium hydrogeniformans</name>
    <dbReference type="NCBI Taxonomy" id="3072179"/>
    <lineage>
        <taxon>Bacteria</taxon>
        <taxon>Bacillati</taxon>
        <taxon>Bacillota</taxon>
        <taxon>Clostridia</taxon>
        <taxon>Lachnospirales</taxon>
        <taxon>Lachnospiraceae</taxon>
        <taxon>Sporanaerobium</taxon>
    </lineage>
</organism>
<evidence type="ECO:0000313" key="2">
    <source>
        <dbReference type="Proteomes" id="UP000224460"/>
    </source>
</evidence>
<sequence length="102" mass="11625">MKNSVNKIVLQEGKGEKMKITDKVRWGICIVAASILIVVPVVMHIMDIPYHPQFMKGLEMAVLIIVLYFLVIYPRMKAAASQEEYVEEIEGEESQSIEENND</sequence>
<evidence type="ECO:0000313" key="1">
    <source>
        <dbReference type="EMBL" id="PHV71600.1"/>
    </source>
</evidence>
<dbReference type="EMBL" id="PEDL01000002">
    <property type="protein sequence ID" value="PHV71600.1"/>
    <property type="molecule type" value="Genomic_DNA"/>
</dbReference>
<name>A0AC61DFF8_9FIRM</name>
<reference evidence="1" key="1">
    <citation type="submission" date="2017-10" db="EMBL/GenBank/DDBJ databases">
        <title>Genome sequence of cellulolytic Lachnospiraceae bacterium XHS1971 isolated from hotspring sediment.</title>
        <authorList>
            <person name="Vasudevan G."/>
            <person name="Joshi A.J."/>
            <person name="Hivarkar S."/>
            <person name="Lanjekar V.B."/>
            <person name="Dhakephalkar P.K."/>
            <person name="Dagar S."/>
        </authorList>
    </citation>
    <scope>NUCLEOTIDE SEQUENCE</scope>
    <source>
        <strain evidence="1">XHS1971</strain>
    </source>
</reference>
<accession>A0AC61DFF8</accession>
<comment type="caution">
    <text evidence="1">The sequence shown here is derived from an EMBL/GenBank/DDBJ whole genome shotgun (WGS) entry which is preliminary data.</text>
</comment>